<evidence type="ECO:0000313" key="2">
    <source>
        <dbReference type="EMBL" id="SVC57750.1"/>
    </source>
</evidence>
<protein>
    <submittedName>
        <fullName evidence="2">Uncharacterized protein</fullName>
    </submittedName>
</protein>
<gene>
    <name evidence="2" type="ORF">METZ01_LOCUS310604</name>
</gene>
<feature type="non-terminal residue" evidence="2">
    <location>
        <position position="63"/>
    </location>
</feature>
<feature type="compositionally biased region" description="Basic and acidic residues" evidence="1">
    <location>
        <begin position="16"/>
        <end position="26"/>
    </location>
</feature>
<proteinExistence type="predicted"/>
<evidence type="ECO:0000256" key="1">
    <source>
        <dbReference type="SAM" id="MobiDB-lite"/>
    </source>
</evidence>
<reference evidence="2" key="1">
    <citation type="submission" date="2018-05" db="EMBL/GenBank/DDBJ databases">
        <authorList>
            <person name="Lanie J.A."/>
            <person name="Ng W.-L."/>
            <person name="Kazmierczak K.M."/>
            <person name="Andrzejewski T.M."/>
            <person name="Davidsen T.M."/>
            <person name="Wayne K.J."/>
            <person name="Tettelin H."/>
            <person name="Glass J.I."/>
            <person name="Rusch D."/>
            <person name="Podicherti R."/>
            <person name="Tsui H.-C.T."/>
            <person name="Winkler M.E."/>
        </authorList>
    </citation>
    <scope>NUCLEOTIDE SEQUENCE</scope>
</reference>
<sequence>LVCGLHRRPELRLQPRRPDLGVDHRGPCRAGTVGGRSAPVDGSGLSGESAPPVLVHRAAACRV</sequence>
<dbReference type="EMBL" id="UINC01098889">
    <property type="protein sequence ID" value="SVC57750.1"/>
    <property type="molecule type" value="Genomic_DNA"/>
</dbReference>
<feature type="region of interest" description="Disordered" evidence="1">
    <location>
        <begin position="16"/>
        <end position="49"/>
    </location>
</feature>
<name>A0A382NAI7_9ZZZZ</name>
<organism evidence="2">
    <name type="scientific">marine metagenome</name>
    <dbReference type="NCBI Taxonomy" id="408172"/>
    <lineage>
        <taxon>unclassified sequences</taxon>
        <taxon>metagenomes</taxon>
        <taxon>ecological metagenomes</taxon>
    </lineage>
</organism>
<feature type="non-terminal residue" evidence="2">
    <location>
        <position position="1"/>
    </location>
</feature>
<accession>A0A382NAI7</accession>
<dbReference type="AlphaFoldDB" id="A0A382NAI7"/>